<keyword evidence="9 19" id="KW-0653">Protein transport</keyword>
<dbReference type="PROSITE" id="PS51422">
    <property type="entry name" value="SAR1"/>
    <property type="match status" value="1"/>
</dbReference>
<evidence type="ECO:0000256" key="1">
    <source>
        <dbReference type="ARBA" id="ARBA00004406"/>
    </source>
</evidence>
<feature type="binding site" evidence="16">
    <location>
        <position position="138"/>
    </location>
    <ligand>
        <name>GTP</name>
        <dbReference type="ChEBI" id="CHEBI:37565"/>
    </ligand>
</feature>
<dbReference type="SMART" id="SM00177">
    <property type="entry name" value="ARF"/>
    <property type="match status" value="1"/>
</dbReference>
<evidence type="ECO:0000256" key="13">
    <source>
        <dbReference type="ARBA" id="ARBA00037843"/>
    </source>
</evidence>
<feature type="binding site" evidence="18">
    <location>
        <position position="60"/>
    </location>
    <ligand>
        <name>Mg(2+)</name>
        <dbReference type="ChEBI" id="CHEBI:18420"/>
    </ligand>
</feature>
<dbReference type="InterPro" id="IPR006687">
    <property type="entry name" value="Small_GTPase_SAR1"/>
</dbReference>
<comment type="caution">
    <text evidence="20">The sequence shown here is derived from an EMBL/GenBank/DDBJ whole genome shotgun (WGS) entry which is preliminary data.</text>
</comment>
<sequence>MKFIHSDQTVERKPPFDFQVHPICFLNKKAKLSIIGLDNAGKSTLMSLLADGKLVQHPPTPRPVSREMTLGGVAFTTYDLGGHTHARRLWKDYFPAINGVVFVVDAADAERLAEAKVELTAVLEDDLISDIPVLILGNKTDKRESIGMENLIQQLDIQRHLTKMNDGLYSYNKEDKYHRKGECKLFMCSMLKREGYGDAFRWLANQIP</sequence>
<keyword evidence="15" id="KW-0479">Metal-binding</keyword>
<dbReference type="GO" id="GO:0005525">
    <property type="term" value="F:GTP binding"/>
    <property type="evidence" value="ECO:0007669"/>
    <property type="project" value="UniProtKB-KW"/>
</dbReference>
<evidence type="ECO:0000256" key="17">
    <source>
        <dbReference type="PIRSR" id="PIRSR606689-1"/>
    </source>
</evidence>
<feature type="binding site" evidence="18">
    <location>
        <position position="43"/>
    </location>
    <ligand>
        <name>Mg(2+)</name>
        <dbReference type="ChEBI" id="CHEBI:18420"/>
    </ligand>
</feature>
<keyword evidence="8 19" id="KW-0931">ER-Golgi transport</keyword>
<keyword evidence="21" id="KW-1185">Reference proteome</keyword>
<feature type="binding site" evidence="16">
    <location>
        <position position="139"/>
    </location>
    <ligand>
        <name>GTP</name>
        <dbReference type="ChEBI" id="CHEBI:37565"/>
    </ligand>
</feature>
<dbReference type="PANTHER" id="PTHR45684">
    <property type="entry name" value="RE74312P"/>
    <property type="match status" value="1"/>
</dbReference>
<dbReference type="Gene3D" id="3.40.50.300">
    <property type="entry name" value="P-loop containing nucleotide triphosphate hydrolases"/>
    <property type="match status" value="1"/>
</dbReference>
<dbReference type="GO" id="GO:0032580">
    <property type="term" value="C:Golgi cisterna membrane"/>
    <property type="evidence" value="ECO:0007669"/>
    <property type="project" value="UniProtKB-SubCell"/>
</dbReference>
<evidence type="ECO:0000256" key="5">
    <source>
        <dbReference type="ARBA" id="ARBA00022741"/>
    </source>
</evidence>
<evidence type="ECO:0000256" key="3">
    <source>
        <dbReference type="ARBA" id="ARBA00011984"/>
    </source>
</evidence>
<evidence type="ECO:0000256" key="9">
    <source>
        <dbReference type="ARBA" id="ARBA00022927"/>
    </source>
</evidence>
<feature type="binding site" evidence="17">
    <location>
        <begin position="36"/>
        <end position="43"/>
    </location>
    <ligand>
        <name>GTP</name>
        <dbReference type="ChEBI" id="CHEBI:37565"/>
    </ligand>
</feature>
<feature type="binding site" evidence="15">
    <location>
        <position position="38"/>
    </location>
    <ligand>
        <name>Mg(2+)</name>
        <dbReference type="ChEBI" id="CHEBI:18420"/>
    </ligand>
</feature>
<evidence type="ECO:0000256" key="16">
    <source>
        <dbReference type="PIRSR" id="PIRSR606687-2"/>
    </source>
</evidence>
<reference evidence="20" key="1">
    <citation type="submission" date="2019-08" db="EMBL/GenBank/DDBJ databases">
        <title>The improved chromosome-level genome for the pearl oyster Pinctada fucata martensii using PacBio sequencing and Hi-C.</title>
        <authorList>
            <person name="Zheng Z."/>
        </authorList>
    </citation>
    <scope>NUCLEOTIDE SEQUENCE</scope>
    <source>
        <strain evidence="20">ZZ-2019</strain>
        <tissue evidence="20">Adductor muscle</tissue>
    </source>
</reference>
<keyword evidence="7 19" id="KW-0256">Endoplasmic reticulum</keyword>
<evidence type="ECO:0000256" key="8">
    <source>
        <dbReference type="ARBA" id="ARBA00022892"/>
    </source>
</evidence>
<feature type="binding site" evidence="17">
    <location>
        <begin position="138"/>
        <end position="141"/>
    </location>
    <ligand>
        <name>GTP</name>
        <dbReference type="ChEBI" id="CHEBI:37565"/>
    </ligand>
</feature>
<dbReference type="Pfam" id="PF00025">
    <property type="entry name" value="Arf"/>
    <property type="match status" value="1"/>
</dbReference>
<dbReference type="InterPro" id="IPR006689">
    <property type="entry name" value="Small_GTPase_ARF/SAR"/>
</dbReference>
<dbReference type="SUPFAM" id="SSF52540">
    <property type="entry name" value="P-loop containing nucleoside triphosphate hydrolases"/>
    <property type="match status" value="1"/>
</dbReference>
<evidence type="ECO:0000256" key="15">
    <source>
        <dbReference type="PIRSR" id="PIRSR606687-1"/>
    </source>
</evidence>
<dbReference type="GO" id="GO:0016192">
    <property type="term" value="P:vesicle-mediated transport"/>
    <property type="evidence" value="ECO:0007669"/>
    <property type="project" value="UniProtKB-KW"/>
</dbReference>
<accession>A0AA89BN50</accession>
<feature type="binding site" evidence="16">
    <location>
        <position position="39"/>
    </location>
    <ligand>
        <name>GTP</name>
        <dbReference type="ChEBI" id="CHEBI:37565"/>
    </ligand>
</feature>
<keyword evidence="15" id="KW-0460">Magnesium</keyword>
<evidence type="ECO:0000313" key="21">
    <source>
        <dbReference type="Proteomes" id="UP001186944"/>
    </source>
</evidence>
<evidence type="ECO:0000256" key="12">
    <source>
        <dbReference type="ARBA" id="ARBA00023136"/>
    </source>
</evidence>
<organism evidence="20 21">
    <name type="scientific">Pinctada imbricata</name>
    <name type="common">Atlantic pearl-oyster</name>
    <name type="synonym">Pinctada martensii</name>
    <dbReference type="NCBI Taxonomy" id="66713"/>
    <lineage>
        <taxon>Eukaryota</taxon>
        <taxon>Metazoa</taxon>
        <taxon>Spiralia</taxon>
        <taxon>Lophotrochozoa</taxon>
        <taxon>Mollusca</taxon>
        <taxon>Bivalvia</taxon>
        <taxon>Autobranchia</taxon>
        <taxon>Pteriomorphia</taxon>
        <taxon>Pterioida</taxon>
        <taxon>Pterioidea</taxon>
        <taxon>Pteriidae</taxon>
        <taxon>Pinctada</taxon>
    </lineage>
</organism>
<evidence type="ECO:0000256" key="10">
    <source>
        <dbReference type="ARBA" id="ARBA00023034"/>
    </source>
</evidence>
<feature type="binding site" evidence="16">
    <location>
        <position position="44"/>
    </location>
    <ligand>
        <name>GTP</name>
        <dbReference type="ChEBI" id="CHEBI:37565"/>
    </ligand>
</feature>
<dbReference type="InterPro" id="IPR005225">
    <property type="entry name" value="Small_GTP-bd"/>
</dbReference>
<dbReference type="Proteomes" id="UP001186944">
    <property type="component" value="Unassembled WGS sequence"/>
</dbReference>
<evidence type="ECO:0000313" key="20">
    <source>
        <dbReference type="EMBL" id="KAK3089080.1"/>
    </source>
</evidence>
<proteinExistence type="inferred from homology"/>
<dbReference type="EMBL" id="VSWD01000010">
    <property type="protein sequence ID" value="KAK3089080.1"/>
    <property type="molecule type" value="Genomic_DNA"/>
</dbReference>
<dbReference type="SMART" id="SM00178">
    <property type="entry name" value="SAR"/>
    <property type="match status" value="1"/>
</dbReference>
<keyword evidence="10 19" id="KW-0333">Golgi apparatus</keyword>
<keyword evidence="4 19" id="KW-0813">Transport</keyword>
<keyword evidence="5 16" id="KW-0547">Nucleotide-binding</keyword>
<dbReference type="GO" id="GO:0005789">
    <property type="term" value="C:endoplasmic reticulum membrane"/>
    <property type="evidence" value="ECO:0007669"/>
    <property type="project" value="UniProtKB-SubCell"/>
</dbReference>
<keyword evidence="6" id="KW-0378">Hydrolase</keyword>
<evidence type="ECO:0000256" key="6">
    <source>
        <dbReference type="ARBA" id="ARBA00022801"/>
    </source>
</evidence>
<dbReference type="GO" id="GO:0046872">
    <property type="term" value="F:metal ion binding"/>
    <property type="evidence" value="ECO:0007669"/>
    <property type="project" value="UniProtKB-KW"/>
</dbReference>
<evidence type="ECO:0000256" key="4">
    <source>
        <dbReference type="ARBA" id="ARBA00022448"/>
    </source>
</evidence>
<dbReference type="GO" id="GO:0006886">
    <property type="term" value="P:intracellular protein transport"/>
    <property type="evidence" value="ECO:0007669"/>
    <property type="project" value="InterPro"/>
</dbReference>
<evidence type="ECO:0000256" key="2">
    <source>
        <dbReference type="ARBA" id="ARBA00007507"/>
    </source>
</evidence>
<feature type="binding site" evidence="16">
    <location>
        <position position="141"/>
    </location>
    <ligand>
        <name>GTP</name>
        <dbReference type="ChEBI" id="CHEBI:37565"/>
    </ligand>
</feature>
<dbReference type="PRINTS" id="PR00328">
    <property type="entry name" value="SAR1GTPBP"/>
</dbReference>
<keyword evidence="11 17" id="KW-0342">GTP-binding</keyword>
<evidence type="ECO:0000256" key="19">
    <source>
        <dbReference type="RuleBase" id="RU003926"/>
    </source>
</evidence>
<evidence type="ECO:0000256" key="7">
    <source>
        <dbReference type="ARBA" id="ARBA00022824"/>
    </source>
</evidence>
<comment type="similarity">
    <text evidence="2 19">Belongs to the small GTPase superfamily. SAR1 family.</text>
</comment>
<feature type="binding site" evidence="17">
    <location>
        <position position="82"/>
    </location>
    <ligand>
        <name>GTP</name>
        <dbReference type="ChEBI" id="CHEBI:37565"/>
    </ligand>
</feature>
<feature type="binding site" evidence="16">
    <location>
        <position position="191"/>
    </location>
    <ligand>
        <name>GTP</name>
        <dbReference type="ChEBI" id="CHEBI:37565"/>
    </ligand>
</feature>
<evidence type="ECO:0000256" key="11">
    <source>
        <dbReference type="ARBA" id="ARBA00023134"/>
    </source>
</evidence>
<dbReference type="NCBIfam" id="TIGR00231">
    <property type="entry name" value="small_GTP"/>
    <property type="match status" value="1"/>
</dbReference>
<comment type="subcellular location">
    <subcellularLocation>
        <location evidence="1">Endoplasmic reticulum membrane</location>
        <topology evidence="1">Peripheral membrane protein</topology>
    </subcellularLocation>
    <subcellularLocation>
        <location evidence="13">Golgi apparatus</location>
        <location evidence="13">Golgi stack membrane</location>
        <topology evidence="13">Peripheral membrane protein</topology>
    </subcellularLocation>
</comment>
<evidence type="ECO:0000256" key="14">
    <source>
        <dbReference type="ARBA" id="ARBA00047660"/>
    </source>
</evidence>
<name>A0AA89BN50_PINIB</name>
<dbReference type="PROSITE" id="PS51417">
    <property type="entry name" value="ARF"/>
    <property type="match status" value="1"/>
</dbReference>
<dbReference type="AlphaFoldDB" id="A0AA89BN50"/>
<feature type="binding site" evidence="16">
    <location>
        <position position="41"/>
    </location>
    <ligand>
        <name>GTP</name>
        <dbReference type="ChEBI" id="CHEBI:37565"/>
    </ligand>
</feature>
<dbReference type="InterPro" id="IPR027417">
    <property type="entry name" value="P-loop_NTPase"/>
</dbReference>
<gene>
    <name evidence="20" type="ORF">FSP39_000602</name>
</gene>
<dbReference type="GO" id="GO:0003925">
    <property type="term" value="F:G protein activity"/>
    <property type="evidence" value="ECO:0007669"/>
    <property type="project" value="UniProtKB-EC"/>
</dbReference>
<dbReference type="EC" id="3.6.5.2" evidence="3"/>
<dbReference type="FunFam" id="3.40.50.300:FF:000161">
    <property type="entry name" value="Small COPII coat GTPase"/>
    <property type="match status" value="1"/>
</dbReference>
<keyword evidence="12" id="KW-0472">Membrane</keyword>
<feature type="binding site" evidence="16">
    <location>
        <position position="42"/>
    </location>
    <ligand>
        <name>GTP</name>
        <dbReference type="ChEBI" id="CHEBI:37565"/>
    </ligand>
</feature>
<protein>
    <recommendedName>
        <fullName evidence="3">small monomeric GTPase</fullName>
        <ecNumber evidence="3">3.6.5.2</ecNumber>
    </recommendedName>
</protein>
<evidence type="ECO:0000256" key="18">
    <source>
        <dbReference type="PIRSR" id="PIRSR606689-2"/>
    </source>
</evidence>
<comment type="catalytic activity">
    <reaction evidence="14">
        <text>GTP + H2O = GDP + phosphate + H(+)</text>
        <dbReference type="Rhea" id="RHEA:19669"/>
        <dbReference type="ChEBI" id="CHEBI:15377"/>
        <dbReference type="ChEBI" id="CHEBI:15378"/>
        <dbReference type="ChEBI" id="CHEBI:37565"/>
        <dbReference type="ChEBI" id="CHEBI:43474"/>
        <dbReference type="ChEBI" id="CHEBI:58189"/>
        <dbReference type="EC" id="3.6.5.2"/>
    </reaction>
    <physiologicalReaction direction="left-to-right" evidence="14">
        <dbReference type="Rhea" id="RHEA:19670"/>
    </physiologicalReaction>
</comment>